<evidence type="ECO:0008006" key="3">
    <source>
        <dbReference type="Google" id="ProtNLM"/>
    </source>
</evidence>
<dbReference type="EMBL" id="BAAAMU010000036">
    <property type="protein sequence ID" value="GAA1646287.1"/>
    <property type="molecule type" value="Genomic_DNA"/>
</dbReference>
<proteinExistence type="predicted"/>
<gene>
    <name evidence="1" type="ORF">GCM10009733_049290</name>
</gene>
<protein>
    <recommendedName>
        <fullName evidence="3">DUF5753 domain-containing protein</fullName>
    </recommendedName>
</protein>
<dbReference type="Proteomes" id="UP001500064">
    <property type="component" value="Unassembled WGS sequence"/>
</dbReference>
<reference evidence="2" key="1">
    <citation type="journal article" date="2019" name="Int. J. Syst. Evol. Microbiol.">
        <title>The Global Catalogue of Microorganisms (GCM) 10K type strain sequencing project: providing services to taxonomists for standard genome sequencing and annotation.</title>
        <authorList>
            <consortium name="The Broad Institute Genomics Platform"/>
            <consortium name="The Broad Institute Genome Sequencing Center for Infectious Disease"/>
            <person name="Wu L."/>
            <person name="Ma J."/>
        </authorList>
    </citation>
    <scope>NUCLEOTIDE SEQUENCE [LARGE SCALE GENOMIC DNA]</scope>
    <source>
        <strain evidence="2">JCM 13929</strain>
    </source>
</reference>
<evidence type="ECO:0000313" key="1">
    <source>
        <dbReference type="EMBL" id="GAA1646287.1"/>
    </source>
</evidence>
<organism evidence="1 2">
    <name type="scientific">Nonomuraea maheshkhaliensis</name>
    <dbReference type="NCBI Taxonomy" id="419590"/>
    <lineage>
        <taxon>Bacteria</taxon>
        <taxon>Bacillati</taxon>
        <taxon>Actinomycetota</taxon>
        <taxon>Actinomycetes</taxon>
        <taxon>Streptosporangiales</taxon>
        <taxon>Streptosporangiaceae</taxon>
        <taxon>Nonomuraea</taxon>
    </lineage>
</organism>
<comment type="caution">
    <text evidence="1">The sequence shown here is derived from an EMBL/GenBank/DDBJ whole genome shotgun (WGS) entry which is preliminary data.</text>
</comment>
<accession>A0ABP4REY5</accession>
<sequence>MRPLALRSYRRGMAGHTSHELLCTPISEEEAAAAQNTALDHVLEHLTRAGINAQLVKRHAGTCKIALCESDETLQHPLKLIIHANAAWEIATVSIGRLSGSYVVVLANVGGENEPLTDRMEIVPESDPYRVAELVSRRANAGASA</sequence>
<name>A0ABP4REY5_9ACTN</name>
<evidence type="ECO:0000313" key="2">
    <source>
        <dbReference type="Proteomes" id="UP001500064"/>
    </source>
</evidence>
<keyword evidence="2" id="KW-1185">Reference proteome</keyword>